<dbReference type="EMBL" id="BAAAHH010000022">
    <property type="protein sequence ID" value="GAA0959255.1"/>
    <property type="molecule type" value="Genomic_DNA"/>
</dbReference>
<gene>
    <name evidence="1" type="ORF">GCM10009550_48820</name>
</gene>
<sequence>MIPHILDHTALAAMGSRHMAQIMVEAAKEPGRPLLVPALCLAAATARRPRLGEFLLTLDKLRFLPLGGVEGHCLGELLESGVDWAFAHAAFEARPKADSPEGRPVCTALPARYAGMGMTIREIIP</sequence>
<organism evidence="1 2">
    <name type="scientific">Actinocorallia libanotica</name>
    <dbReference type="NCBI Taxonomy" id="46162"/>
    <lineage>
        <taxon>Bacteria</taxon>
        <taxon>Bacillati</taxon>
        <taxon>Actinomycetota</taxon>
        <taxon>Actinomycetes</taxon>
        <taxon>Streptosporangiales</taxon>
        <taxon>Thermomonosporaceae</taxon>
        <taxon>Actinocorallia</taxon>
    </lineage>
</organism>
<evidence type="ECO:0000313" key="2">
    <source>
        <dbReference type="Proteomes" id="UP001500665"/>
    </source>
</evidence>
<comment type="caution">
    <text evidence="1">The sequence shown here is derived from an EMBL/GenBank/DDBJ whole genome shotgun (WGS) entry which is preliminary data.</text>
</comment>
<keyword evidence="2" id="KW-1185">Reference proteome</keyword>
<evidence type="ECO:0000313" key="1">
    <source>
        <dbReference type="EMBL" id="GAA0959255.1"/>
    </source>
</evidence>
<name>A0ABN1RKZ7_9ACTN</name>
<proteinExistence type="predicted"/>
<protein>
    <submittedName>
        <fullName evidence="1">Uncharacterized protein</fullName>
    </submittedName>
</protein>
<dbReference type="RefSeq" id="WP_344243261.1">
    <property type="nucleotide sequence ID" value="NZ_BAAAHH010000022.1"/>
</dbReference>
<reference evidence="1 2" key="1">
    <citation type="journal article" date="2019" name="Int. J. Syst. Evol. Microbiol.">
        <title>The Global Catalogue of Microorganisms (GCM) 10K type strain sequencing project: providing services to taxonomists for standard genome sequencing and annotation.</title>
        <authorList>
            <consortium name="The Broad Institute Genomics Platform"/>
            <consortium name="The Broad Institute Genome Sequencing Center for Infectious Disease"/>
            <person name="Wu L."/>
            <person name="Ma J."/>
        </authorList>
    </citation>
    <scope>NUCLEOTIDE SEQUENCE [LARGE SCALE GENOMIC DNA]</scope>
    <source>
        <strain evidence="1 2">JCM 10696</strain>
    </source>
</reference>
<accession>A0ABN1RKZ7</accession>
<dbReference type="Proteomes" id="UP001500665">
    <property type="component" value="Unassembled WGS sequence"/>
</dbReference>